<feature type="transmembrane region" description="Helical" evidence="1">
    <location>
        <begin position="335"/>
        <end position="358"/>
    </location>
</feature>
<feature type="transmembrane region" description="Helical" evidence="1">
    <location>
        <begin position="466"/>
        <end position="486"/>
    </location>
</feature>
<dbReference type="Proteomes" id="UP000051952">
    <property type="component" value="Unassembled WGS sequence"/>
</dbReference>
<feature type="transmembrane region" description="Helical" evidence="1">
    <location>
        <begin position="54"/>
        <end position="75"/>
    </location>
</feature>
<dbReference type="EMBL" id="CYKH01001846">
    <property type="protein sequence ID" value="CUG90556.1"/>
    <property type="molecule type" value="Genomic_DNA"/>
</dbReference>
<feature type="transmembrane region" description="Helical" evidence="1">
    <location>
        <begin position="402"/>
        <end position="420"/>
    </location>
</feature>
<feature type="transmembrane region" description="Helical" evidence="1">
    <location>
        <begin position="440"/>
        <end position="460"/>
    </location>
</feature>
<name>A0A0S4JPX1_BODSA</name>
<evidence type="ECO:0000313" key="3">
    <source>
        <dbReference type="Proteomes" id="UP000051952"/>
    </source>
</evidence>
<dbReference type="VEuPathDB" id="TriTrypDB:BSAL_27500"/>
<keyword evidence="1" id="KW-0472">Membrane</keyword>
<keyword evidence="3" id="KW-1185">Reference proteome</keyword>
<dbReference type="AlphaFoldDB" id="A0A0S4JPX1"/>
<organism evidence="2 3">
    <name type="scientific">Bodo saltans</name>
    <name type="common">Flagellated protozoan</name>
    <dbReference type="NCBI Taxonomy" id="75058"/>
    <lineage>
        <taxon>Eukaryota</taxon>
        <taxon>Discoba</taxon>
        <taxon>Euglenozoa</taxon>
        <taxon>Kinetoplastea</taxon>
        <taxon>Metakinetoplastina</taxon>
        <taxon>Eubodonida</taxon>
        <taxon>Bodonidae</taxon>
        <taxon>Bodo</taxon>
    </lineage>
</organism>
<evidence type="ECO:0000256" key="1">
    <source>
        <dbReference type="SAM" id="Phobius"/>
    </source>
</evidence>
<feature type="transmembrane region" description="Helical" evidence="1">
    <location>
        <begin position="310"/>
        <end position="329"/>
    </location>
</feature>
<protein>
    <submittedName>
        <fullName evidence="2">Transmembrane protein, putative</fullName>
    </submittedName>
</protein>
<feature type="transmembrane region" description="Helical" evidence="1">
    <location>
        <begin position="370"/>
        <end position="396"/>
    </location>
</feature>
<sequence>MRTSQNLFLHEVNKRVVACLIHREICASFAARSTFVSFFWWSRVDSGKKRLVPFLKQTWLVMMAMLALIVFCTSLRTAPATIFNVPCGGKQLYTETVDVPSGSQIILRNCTNSTVGTTIVFYTDTIAEATNISIIVEHSRRVAVQISTNPVFVLSGLRVILTNVTNDARESSSSDSAVCSPSSCLPLLQFVDIGSISNMSVTVTDALHERNASLMVLHSRGATGLSILLDRVVVTSSKSVVQLISVSVALSTIIVHDITFTSLASPTSIVSVTATSLLEASAISVTNATLIGNAVNVLTFVGLAVSNGSLVVSSVMMAAALASCTVVLLENTAAQHLSLAATYITAASGFSGVFRGIALQSTNVTLSDIVVANISVATASTVTSDVLLPILLFSGLLKDSTIALESIVIAATSMSLAVLLHSAPPNSTSAAQRFSNSSIIMRNCTVTGVYSVALLLNGASLQELTVIAQIIVVVSQFVGVAIELLLPDSSRLLFSLSDSHVEGGIALLLQSLAIENSSVRVADSRLDSVASAVLTSGLRLIPVFLLSVTLRRSAFVVVEVNLTSVVTSSPSIRAEQVLLEDGTTASMTMRYIYGTGAVLQLIDSSVKDASQLTVRVLENITFPPTLQVAPI</sequence>
<proteinExistence type="predicted"/>
<evidence type="ECO:0000313" key="2">
    <source>
        <dbReference type="EMBL" id="CUG90556.1"/>
    </source>
</evidence>
<accession>A0A0S4JPX1</accession>
<keyword evidence="1" id="KW-1133">Transmembrane helix</keyword>
<gene>
    <name evidence="2" type="ORF">BSAL_27500</name>
</gene>
<keyword evidence="1 2" id="KW-0812">Transmembrane</keyword>
<reference evidence="3" key="1">
    <citation type="submission" date="2015-09" db="EMBL/GenBank/DDBJ databases">
        <authorList>
            <consortium name="Pathogen Informatics"/>
        </authorList>
    </citation>
    <scope>NUCLEOTIDE SEQUENCE [LARGE SCALE GENOMIC DNA]</scope>
    <source>
        <strain evidence="3">Lake Konstanz</strain>
    </source>
</reference>